<feature type="domain" description="HTH cro/C1-type" evidence="1">
    <location>
        <begin position="6"/>
        <end position="60"/>
    </location>
</feature>
<dbReference type="RefSeq" id="WP_036201469.1">
    <property type="nucleotide sequence ID" value="NZ_AVCY01000003.1"/>
</dbReference>
<dbReference type="Gene3D" id="1.10.260.40">
    <property type="entry name" value="lambda repressor-like DNA-binding domains"/>
    <property type="match status" value="1"/>
</dbReference>
<dbReference type="Pfam" id="PF01381">
    <property type="entry name" value="HTH_3"/>
    <property type="match status" value="1"/>
</dbReference>
<sequence>MIQISLEAARVNAQLKQEHAAKKLGITAKTLSNYERGISAIPGYIFKKAARIYGIPEEMIRLPIVNDGGYDDDEFFLTSSTV</sequence>
<evidence type="ECO:0000313" key="3">
    <source>
        <dbReference type="Proteomes" id="UP000030408"/>
    </source>
</evidence>
<name>A0A0A3IJ31_9BACL</name>
<comment type="caution">
    <text evidence="2">The sequence shown here is derived from an EMBL/GenBank/DDBJ whole genome shotgun (WGS) entry which is preliminary data.</text>
</comment>
<dbReference type="OrthoDB" id="1798756at2"/>
<evidence type="ECO:0000313" key="2">
    <source>
        <dbReference type="EMBL" id="KGR74867.1"/>
    </source>
</evidence>
<organism evidence="2 3">
    <name type="scientific">Ureibacillus sinduriensis BLB-1 = JCM 15800</name>
    <dbReference type="NCBI Taxonomy" id="1384057"/>
    <lineage>
        <taxon>Bacteria</taxon>
        <taxon>Bacillati</taxon>
        <taxon>Bacillota</taxon>
        <taxon>Bacilli</taxon>
        <taxon>Bacillales</taxon>
        <taxon>Caryophanaceae</taxon>
        <taxon>Ureibacillus</taxon>
    </lineage>
</organism>
<evidence type="ECO:0000259" key="1">
    <source>
        <dbReference type="PROSITE" id="PS50943"/>
    </source>
</evidence>
<keyword evidence="3" id="KW-1185">Reference proteome</keyword>
<dbReference type="SUPFAM" id="SSF47413">
    <property type="entry name" value="lambda repressor-like DNA-binding domains"/>
    <property type="match status" value="1"/>
</dbReference>
<dbReference type="Proteomes" id="UP000030408">
    <property type="component" value="Unassembled WGS sequence"/>
</dbReference>
<proteinExistence type="predicted"/>
<dbReference type="GO" id="GO:0003677">
    <property type="term" value="F:DNA binding"/>
    <property type="evidence" value="ECO:0007669"/>
    <property type="project" value="InterPro"/>
</dbReference>
<dbReference type="InterPro" id="IPR001387">
    <property type="entry name" value="Cro/C1-type_HTH"/>
</dbReference>
<dbReference type="AlphaFoldDB" id="A0A0A3IJ31"/>
<dbReference type="eggNOG" id="ENOG5032DNK">
    <property type="taxonomic scope" value="Bacteria"/>
</dbReference>
<dbReference type="SMART" id="SM00530">
    <property type="entry name" value="HTH_XRE"/>
    <property type="match status" value="1"/>
</dbReference>
<dbReference type="CDD" id="cd00093">
    <property type="entry name" value="HTH_XRE"/>
    <property type="match status" value="1"/>
</dbReference>
<accession>A0A0A3IJ31</accession>
<dbReference type="InterPro" id="IPR010982">
    <property type="entry name" value="Lambda_DNA-bd_dom_sf"/>
</dbReference>
<dbReference type="EMBL" id="JPVO01000053">
    <property type="protein sequence ID" value="KGR74867.1"/>
    <property type="molecule type" value="Genomic_DNA"/>
</dbReference>
<dbReference type="PROSITE" id="PS50943">
    <property type="entry name" value="HTH_CROC1"/>
    <property type="match status" value="1"/>
</dbReference>
<dbReference type="STRING" id="1384057.CD33_13945"/>
<gene>
    <name evidence="2" type="ORF">CD33_13945</name>
</gene>
<reference evidence="2 3" key="1">
    <citation type="submission" date="2014-02" db="EMBL/GenBank/DDBJ databases">
        <title>Draft genome sequence of Lysinibacillus sinduriensis JCM 15800.</title>
        <authorList>
            <person name="Zhang F."/>
            <person name="Wang G."/>
            <person name="Zhang L."/>
        </authorList>
    </citation>
    <scope>NUCLEOTIDE SEQUENCE [LARGE SCALE GENOMIC DNA]</scope>
    <source>
        <strain evidence="2 3">JCM 15800</strain>
    </source>
</reference>
<protein>
    <submittedName>
        <fullName evidence="2">Cro/Cl family transcriptional regulator</fullName>
    </submittedName>
</protein>